<evidence type="ECO:0000256" key="1">
    <source>
        <dbReference type="ARBA" id="ARBA00010333"/>
    </source>
</evidence>
<dbReference type="Pfam" id="PF00497">
    <property type="entry name" value="SBP_bac_3"/>
    <property type="match status" value="1"/>
</dbReference>
<comment type="similarity">
    <text evidence="1">Belongs to the bacterial solute-binding protein 3 family.</text>
</comment>
<evidence type="ECO:0000256" key="4">
    <source>
        <dbReference type="SAM" id="SignalP"/>
    </source>
</evidence>
<gene>
    <name evidence="6" type="ORF">IBG24_00590</name>
</gene>
<dbReference type="Proteomes" id="UP000620591">
    <property type="component" value="Unassembled WGS sequence"/>
</dbReference>
<dbReference type="AlphaFoldDB" id="A0A8I0ER20"/>
<dbReference type="GO" id="GO:0005576">
    <property type="term" value="C:extracellular region"/>
    <property type="evidence" value="ECO:0007669"/>
    <property type="project" value="TreeGrafter"/>
</dbReference>
<evidence type="ECO:0000313" key="6">
    <source>
        <dbReference type="EMBL" id="MBC9224806.1"/>
    </source>
</evidence>
<accession>A0A8I0ER20</accession>
<dbReference type="PROSITE" id="PS51257">
    <property type="entry name" value="PROKAR_LIPOPROTEIN"/>
    <property type="match status" value="1"/>
</dbReference>
<sequence>MRARRTQFAAVIAAGLLALSACGDAGNSDDAGDAPEVEVEEQDFEAGSRMAEIQESGKVKIGVKYDQPGIGFKTATADTPSGFDPEIGKILAAKLGIKADDIEWVEAVSANREPFLQNGTVDFVIASYSITDDRRKVVGQAGPYYVTGQSLLVAKDDNSINGPDDLKGKKVCSVTGSTSIKTVEEQFGATPAGFDTYSECVRQLENGSVDAVTTDAAILLGYAAENPDKLKVVGEPFSEENYGIGYGKDHPELCEFVNETLTSAFEDGSWEKAFDATLGKGGAEAGDPPALDECA</sequence>
<dbReference type="SMART" id="SM00062">
    <property type="entry name" value="PBPb"/>
    <property type="match status" value="1"/>
</dbReference>
<proteinExistence type="inferred from homology"/>
<dbReference type="GO" id="GO:0006865">
    <property type="term" value="P:amino acid transport"/>
    <property type="evidence" value="ECO:0007669"/>
    <property type="project" value="TreeGrafter"/>
</dbReference>
<name>A0A8I0ER20_9ACTN</name>
<evidence type="ECO:0000256" key="2">
    <source>
        <dbReference type="ARBA" id="ARBA00022448"/>
    </source>
</evidence>
<keyword evidence="2" id="KW-0813">Transport</keyword>
<evidence type="ECO:0000256" key="3">
    <source>
        <dbReference type="ARBA" id="ARBA00022729"/>
    </source>
</evidence>
<dbReference type="CDD" id="cd13690">
    <property type="entry name" value="PBP2_GluB"/>
    <property type="match status" value="1"/>
</dbReference>
<reference evidence="6" key="1">
    <citation type="submission" date="2020-09" db="EMBL/GenBank/DDBJ databases">
        <title>Novel species in genus Aeromicrobium.</title>
        <authorList>
            <person name="Zhang G."/>
        </authorList>
    </citation>
    <scope>NUCLEOTIDE SEQUENCE</scope>
    <source>
        <strain evidence="6">Zg-636</strain>
    </source>
</reference>
<dbReference type="PANTHER" id="PTHR30085">
    <property type="entry name" value="AMINO ACID ABC TRANSPORTER PERMEASE"/>
    <property type="match status" value="1"/>
</dbReference>
<feature type="signal peptide" evidence="4">
    <location>
        <begin position="1"/>
        <end position="25"/>
    </location>
</feature>
<dbReference type="InterPro" id="IPR051455">
    <property type="entry name" value="Bact_solute-bind_prot3"/>
</dbReference>
<dbReference type="GO" id="GO:0030288">
    <property type="term" value="C:outer membrane-bounded periplasmic space"/>
    <property type="evidence" value="ECO:0007669"/>
    <property type="project" value="TreeGrafter"/>
</dbReference>
<feature type="domain" description="Solute-binding protein family 3/N-terminal" evidence="5">
    <location>
        <begin position="58"/>
        <end position="281"/>
    </location>
</feature>
<dbReference type="RefSeq" id="WP_187768290.1">
    <property type="nucleotide sequence ID" value="NZ_JACTVM010000001.1"/>
</dbReference>
<evidence type="ECO:0000259" key="5">
    <source>
        <dbReference type="SMART" id="SM00062"/>
    </source>
</evidence>
<dbReference type="EMBL" id="JACTVM010000001">
    <property type="protein sequence ID" value="MBC9224806.1"/>
    <property type="molecule type" value="Genomic_DNA"/>
</dbReference>
<comment type="caution">
    <text evidence="6">The sequence shown here is derived from an EMBL/GenBank/DDBJ whole genome shotgun (WGS) entry which is preliminary data.</text>
</comment>
<dbReference type="SUPFAM" id="SSF53850">
    <property type="entry name" value="Periplasmic binding protein-like II"/>
    <property type="match status" value="1"/>
</dbReference>
<feature type="chain" id="PRO_5038644739" evidence="4">
    <location>
        <begin position="26"/>
        <end position="295"/>
    </location>
</feature>
<dbReference type="Gene3D" id="3.40.190.10">
    <property type="entry name" value="Periplasmic binding protein-like II"/>
    <property type="match status" value="2"/>
</dbReference>
<dbReference type="PANTHER" id="PTHR30085:SF6">
    <property type="entry name" value="ABC TRANSPORTER GLUTAMINE-BINDING PROTEIN GLNH"/>
    <property type="match status" value="1"/>
</dbReference>
<evidence type="ECO:0000313" key="7">
    <source>
        <dbReference type="Proteomes" id="UP000620591"/>
    </source>
</evidence>
<protein>
    <submittedName>
        <fullName evidence="6">Glutamate ABC transporter substrate-binding protein</fullName>
    </submittedName>
</protein>
<keyword evidence="3 4" id="KW-0732">Signal</keyword>
<dbReference type="InterPro" id="IPR001638">
    <property type="entry name" value="Solute-binding_3/MltF_N"/>
</dbReference>
<organism evidence="6 7">
    <name type="scientific">Aeromicrobium senzhongii</name>
    <dbReference type="NCBI Taxonomy" id="2663859"/>
    <lineage>
        <taxon>Bacteria</taxon>
        <taxon>Bacillati</taxon>
        <taxon>Actinomycetota</taxon>
        <taxon>Actinomycetes</taxon>
        <taxon>Propionibacteriales</taxon>
        <taxon>Nocardioidaceae</taxon>
        <taxon>Aeromicrobium</taxon>
    </lineage>
</organism>